<reference evidence="1" key="1">
    <citation type="submission" date="2022-07" db="EMBL/GenBank/DDBJ databases">
        <title>Genome sequencing of Photobacterium atrarenae GJH2-4.</title>
        <authorList>
            <person name="Park S.-J."/>
        </authorList>
    </citation>
    <scope>NUCLEOTIDE SEQUENCE</scope>
    <source>
        <strain evidence="1">GJH2-4</strain>
    </source>
</reference>
<evidence type="ECO:0008006" key="3">
    <source>
        <dbReference type="Google" id="ProtNLM"/>
    </source>
</evidence>
<protein>
    <recommendedName>
        <fullName evidence="3">Lipoprotein</fullName>
    </recommendedName>
</protein>
<sequence length="172" mass="18377">MMMKKAVYLLSVLALAGCNEEDLKDLAEGNTKVFTITGARVASQMGTVEPGYYRMDAIASAMTNTAQEKVPAVIDPEGELENLGIKIEGETCGRINITGELCFESGDSGNADSCLPEEIDMLGLSVYTIDLDRVEDASNAGFYPTLAADLGGLYVDIDYDQISCSQLPTPQS</sequence>
<proteinExistence type="predicted"/>
<organism evidence="1 2">
    <name type="scientific">Photobacterium atrarenae</name>
    <dbReference type="NCBI Taxonomy" id="865757"/>
    <lineage>
        <taxon>Bacteria</taxon>
        <taxon>Pseudomonadati</taxon>
        <taxon>Pseudomonadota</taxon>
        <taxon>Gammaproteobacteria</taxon>
        <taxon>Vibrionales</taxon>
        <taxon>Vibrionaceae</taxon>
        <taxon>Photobacterium</taxon>
    </lineage>
</organism>
<dbReference type="RefSeq" id="WP_255391543.1">
    <property type="nucleotide sequence ID" value="NZ_CP101509.1"/>
</dbReference>
<dbReference type="EMBL" id="CP101509">
    <property type="protein sequence ID" value="UTV30199.1"/>
    <property type="molecule type" value="Genomic_DNA"/>
</dbReference>
<dbReference type="Proteomes" id="UP001057998">
    <property type="component" value="Chromosome 2"/>
</dbReference>
<accession>A0ABY5GLK7</accession>
<evidence type="ECO:0000313" key="1">
    <source>
        <dbReference type="EMBL" id="UTV30199.1"/>
    </source>
</evidence>
<dbReference type="PROSITE" id="PS51257">
    <property type="entry name" value="PROKAR_LIPOPROTEIN"/>
    <property type="match status" value="1"/>
</dbReference>
<name>A0ABY5GLK7_9GAMM</name>
<evidence type="ECO:0000313" key="2">
    <source>
        <dbReference type="Proteomes" id="UP001057998"/>
    </source>
</evidence>
<gene>
    <name evidence="1" type="ORF">NNL38_16570</name>
</gene>
<keyword evidence="2" id="KW-1185">Reference proteome</keyword>